<protein>
    <submittedName>
        <fullName evidence="1">Uncharacterized protein</fullName>
    </submittedName>
</protein>
<accession>A0A0P9H1Q8</accession>
<gene>
    <name evidence="1" type="ORF">SE17_40605</name>
</gene>
<dbReference type="Proteomes" id="UP000050509">
    <property type="component" value="Unassembled WGS sequence"/>
</dbReference>
<feature type="non-terminal residue" evidence="1">
    <location>
        <position position="85"/>
    </location>
</feature>
<sequence length="85" mass="9482">MRPAERVLFPIDVFFVLPASVARSPAAVNPTKDVVSKMLPARFLFVPHQHNAAESQRPAYLPATFAPEVRTMPLMQRQSHAMIQG</sequence>
<keyword evidence="2" id="KW-1185">Reference proteome</keyword>
<organism evidence="1 2">
    <name type="scientific">Kouleothrix aurantiaca</name>
    <dbReference type="NCBI Taxonomy" id="186479"/>
    <lineage>
        <taxon>Bacteria</taxon>
        <taxon>Bacillati</taxon>
        <taxon>Chloroflexota</taxon>
        <taxon>Chloroflexia</taxon>
        <taxon>Chloroflexales</taxon>
        <taxon>Roseiflexineae</taxon>
        <taxon>Roseiflexaceae</taxon>
        <taxon>Kouleothrix</taxon>
    </lineage>
</organism>
<name>A0A0P9H1Q8_9CHLR</name>
<dbReference type="EMBL" id="LJCR01003066">
    <property type="protein sequence ID" value="KPV47967.1"/>
    <property type="molecule type" value="Genomic_DNA"/>
</dbReference>
<proteinExistence type="predicted"/>
<evidence type="ECO:0000313" key="2">
    <source>
        <dbReference type="Proteomes" id="UP000050509"/>
    </source>
</evidence>
<comment type="caution">
    <text evidence="1">The sequence shown here is derived from an EMBL/GenBank/DDBJ whole genome shotgun (WGS) entry which is preliminary data.</text>
</comment>
<reference evidence="1 2" key="1">
    <citation type="submission" date="2015-09" db="EMBL/GenBank/DDBJ databases">
        <title>Draft genome sequence of Kouleothrix aurantiaca JCM 19913.</title>
        <authorList>
            <person name="Hemp J."/>
        </authorList>
    </citation>
    <scope>NUCLEOTIDE SEQUENCE [LARGE SCALE GENOMIC DNA]</scope>
    <source>
        <strain evidence="1 2">COM-B</strain>
    </source>
</reference>
<evidence type="ECO:0000313" key="1">
    <source>
        <dbReference type="EMBL" id="KPV47967.1"/>
    </source>
</evidence>
<dbReference type="AlphaFoldDB" id="A0A0P9H1Q8"/>